<gene>
    <name evidence="3" type="ORF">C2G38_2032082</name>
</gene>
<dbReference type="AlphaFoldDB" id="A0A397VT72"/>
<sequence length="370" mass="43212">MADPIANLETQRTDESPPPRTTRCYTFCRNVLISILSCIRYRSVQLYRKATSKHIDENKNSTDDSNVQIFKLQEEIELLKQKNSSLRDEASNYQVLLSSITSYRLADDDQNNSVYLTEDINKLYDRISKFVTNLKKGVNLHKHEVSVLMQRYNITTKGLEIQLVKEVLKRLVIDTIINMTDTYFRSDKSDNFQLERDIINPLSPLLNNFHKLSNERSGSSDIIKAVPTKIRQQMYMILGNLAFSNIIYEEEKILEHPFISNSKNELISTINQYRTINDDSKRTEIENQVSALIRDVISIFYFRRYTQEPIVEYMWIENNKPVDPLTMDGIWNDDDIGDLVVKFCSFPLFGTELENPDKMKIYTRARVITD</sequence>
<keyword evidence="1" id="KW-0175">Coiled coil</keyword>
<dbReference type="Proteomes" id="UP000266673">
    <property type="component" value="Unassembled WGS sequence"/>
</dbReference>
<organism evidence="3 4">
    <name type="scientific">Gigaspora rosea</name>
    <dbReference type="NCBI Taxonomy" id="44941"/>
    <lineage>
        <taxon>Eukaryota</taxon>
        <taxon>Fungi</taxon>
        <taxon>Fungi incertae sedis</taxon>
        <taxon>Mucoromycota</taxon>
        <taxon>Glomeromycotina</taxon>
        <taxon>Glomeromycetes</taxon>
        <taxon>Diversisporales</taxon>
        <taxon>Gigasporaceae</taxon>
        <taxon>Gigaspora</taxon>
    </lineage>
</organism>
<proteinExistence type="predicted"/>
<keyword evidence="4" id="KW-1185">Reference proteome</keyword>
<dbReference type="EMBL" id="QKWP01000226">
    <property type="protein sequence ID" value="RIB24209.1"/>
    <property type="molecule type" value="Genomic_DNA"/>
</dbReference>
<evidence type="ECO:0000256" key="2">
    <source>
        <dbReference type="SAM" id="MobiDB-lite"/>
    </source>
</evidence>
<reference evidence="3 4" key="1">
    <citation type="submission" date="2018-06" db="EMBL/GenBank/DDBJ databases">
        <title>Comparative genomics reveals the genomic features of Rhizophagus irregularis, R. cerebriforme, R. diaphanum and Gigaspora rosea, and their symbiotic lifestyle signature.</title>
        <authorList>
            <person name="Morin E."/>
            <person name="San Clemente H."/>
            <person name="Chen E.C.H."/>
            <person name="De La Providencia I."/>
            <person name="Hainaut M."/>
            <person name="Kuo A."/>
            <person name="Kohler A."/>
            <person name="Murat C."/>
            <person name="Tang N."/>
            <person name="Roy S."/>
            <person name="Loubradou J."/>
            <person name="Henrissat B."/>
            <person name="Grigoriev I.V."/>
            <person name="Corradi N."/>
            <person name="Roux C."/>
            <person name="Martin F.M."/>
        </authorList>
    </citation>
    <scope>NUCLEOTIDE SEQUENCE [LARGE SCALE GENOMIC DNA]</scope>
    <source>
        <strain evidence="3 4">DAOM 194757</strain>
    </source>
</reference>
<evidence type="ECO:0000256" key="1">
    <source>
        <dbReference type="SAM" id="Coils"/>
    </source>
</evidence>
<feature type="coiled-coil region" evidence="1">
    <location>
        <begin position="69"/>
        <end position="96"/>
    </location>
</feature>
<name>A0A397VT72_9GLOM</name>
<evidence type="ECO:0000313" key="3">
    <source>
        <dbReference type="EMBL" id="RIB24209.1"/>
    </source>
</evidence>
<evidence type="ECO:0000313" key="4">
    <source>
        <dbReference type="Proteomes" id="UP000266673"/>
    </source>
</evidence>
<protein>
    <submittedName>
        <fullName evidence="3">Uncharacterized protein</fullName>
    </submittedName>
</protein>
<dbReference type="OrthoDB" id="2421915at2759"/>
<comment type="caution">
    <text evidence="3">The sequence shown here is derived from an EMBL/GenBank/DDBJ whole genome shotgun (WGS) entry which is preliminary data.</text>
</comment>
<accession>A0A397VT72</accession>
<feature type="region of interest" description="Disordered" evidence="2">
    <location>
        <begin position="1"/>
        <end position="20"/>
    </location>
</feature>